<keyword evidence="3" id="KW-1185">Reference proteome</keyword>
<comment type="caution">
    <text evidence="2">The sequence shown here is derived from an EMBL/GenBank/DDBJ whole genome shotgun (WGS) entry which is preliminary data.</text>
</comment>
<feature type="region of interest" description="Disordered" evidence="1">
    <location>
        <begin position="77"/>
        <end position="100"/>
    </location>
</feature>
<name>A0A3S5FDT0_9PLAT</name>
<protein>
    <submittedName>
        <fullName evidence="2">Uncharacterized protein</fullName>
    </submittedName>
</protein>
<proteinExistence type="predicted"/>
<sequence>MMEAVIPHESGKVESICVRLQKLTVLRISAYPQVDALERANHEVGELVGLLQTTTRLPRLPCFRATWTEAWSHGFGAASGPSWTSSQPSEISGEYTNNGVSPCSPTESVALLGSTASLRQGGSVPSSCDTKASDVPATRRGLQRCSIKEAMTGGGWRAESNSGSPGPPDLVDWMDHVAARWSQLIARLSDHEVCLKACIRDDSTMNNRPIGLAYELNNRIILYKYSSLPLGGKN</sequence>
<gene>
    <name evidence="2" type="ORF">PXEA_LOCUS14272</name>
</gene>
<accession>A0A3S5FDT0</accession>
<evidence type="ECO:0000313" key="2">
    <source>
        <dbReference type="EMBL" id="VEL20832.1"/>
    </source>
</evidence>
<dbReference type="EMBL" id="CAAALY010048200">
    <property type="protein sequence ID" value="VEL20832.1"/>
    <property type="molecule type" value="Genomic_DNA"/>
</dbReference>
<dbReference type="Proteomes" id="UP000784294">
    <property type="component" value="Unassembled WGS sequence"/>
</dbReference>
<dbReference type="AlphaFoldDB" id="A0A3S5FDT0"/>
<evidence type="ECO:0000313" key="3">
    <source>
        <dbReference type="Proteomes" id="UP000784294"/>
    </source>
</evidence>
<evidence type="ECO:0000256" key="1">
    <source>
        <dbReference type="SAM" id="MobiDB-lite"/>
    </source>
</evidence>
<reference evidence="2" key="1">
    <citation type="submission" date="2018-11" db="EMBL/GenBank/DDBJ databases">
        <authorList>
            <consortium name="Pathogen Informatics"/>
        </authorList>
    </citation>
    <scope>NUCLEOTIDE SEQUENCE</scope>
</reference>
<feature type="compositionally biased region" description="Polar residues" evidence="1">
    <location>
        <begin position="81"/>
        <end position="100"/>
    </location>
</feature>
<organism evidence="2 3">
    <name type="scientific">Protopolystoma xenopodis</name>
    <dbReference type="NCBI Taxonomy" id="117903"/>
    <lineage>
        <taxon>Eukaryota</taxon>
        <taxon>Metazoa</taxon>
        <taxon>Spiralia</taxon>
        <taxon>Lophotrochozoa</taxon>
        <taxon>Platyhelminthes</taxon>
        <taxon>Monogenea</taxon>
        <taxon>Polyopisthocotylea</taxon>
        <taxon>Polystomatidea</taxon>
        <taxon>Polystomatidae</taxon>
        <taxon>Protopolystoma</taxon>
    </lineage>
</organism>